<name>A0A2H9T8U1_9ZZZZ</name>
<accession>A0A2H9T8U1</accession>
<dbReference type="AlphaFoldDB" id="A0A2H9T8U1"/>
<organism evidence="1">
    <name type="scientific">invertebrate metagenome</name>
    <dbReference type="NCBI Taxonomy" id="1711999"/>
    <lineage>
        <taxon>unclassified sequences</taxon>
        <taxon>metagenomes</taxon>
        <taxon>organismal metagenomes</taxon>
    </lineage>
</organism>
<comment type="caution">
    <text evidence="1">The sequence shown here is derived from an EMBL/GenBank/DDBJ whole genome shotgun (WGS) entry which is preliminary data.</text>
</comment>
<proteinExistence type="predicted"/>
<sequence>MGNVSSSLFDFEAKIPIQCLDCKDEVQIPAFKEHAHKEQHNGYNREKYKVFPDVDTEAERTPLKEQVVLKQQVVDVDKAPFLIALLEADYEKFYQSRVKEHLDTTAVSYLLYLLREGGNDDVDVKKMKTYVKEHDKYILVYFTKKLCDEWEKYGKDLYECLEIQILNGTTAIVPLYAEEGERIRIPMPFNVFKGCNCNGTDNFRALDGLVKRSLTD</sequence>
<protein>
    <submittedName>
        <fullName evidence="1">Uncharacterized protein</fullName>
    </submittedName>
</protein>
<evidence type="ECO:0000313" key="1">
    <source>
        <dbReference type="EMBL" id="PJE79609.1"/>
    </source>
</evidence>
<gene>
    <name evidence="1" type="ORF">CI610_01418</name>
</gene>
<dbReference type="EMBL" id="NSIT01000058">
    <property type="protein sequence ID" value="PJE79609.1"/>
    <property type="molecule type" value="Genomic_DNA"/>
</dbReference>
<reference evidence="1" key="1">
    <citation type="journal article" date="2017" name="Appl. Environ. Microbiol.">
        <title>Molecular characterization of an Endozoicomonas-like organism causing infection in king scallop Pecten maximus L.</title>
        <authorList>
            <person name="Cano I."/>
            <person name="van Aerle R."/>
            <person name="Ross S."/>
            <person name="Verner-Jeffreys D.W."/>
            <person name="Paley R.K."/>
            <person name="Rimmer G."/>
            <person name="Ryder D."/>
            <person name="Hooper P."/>
            <person name="Stone D."/>
            <person name="Feist S.W."/>
        </authorList>
    </citation>
    <scope>NUCLEOTIDE SEQUENCE</scope>
</reference>